<dbReference type="OrthoDB" id="1098580at2"/>
<evidence type="ECO:0000313" key="3">
    <source>
        <dbReference type="Proteomes" id="UP000184420"/>
    </source>
</evidence>
<keyword evidence="1" id="KW-0732">Signal</keyword>
<dbReference type="Proteomes" id="UP000184420">
    <property type="component" value="Unassembled WGS sequence"/>
</dbReference>
<evidence type="ECO:0000313" key="2">
    <source>
        <dbReference type="EMBL" id="SHK86916.1"/>
    </source>
</evidence>
<keyword evidence="3" id="KW-1185">Reference proteome</keyword>
<reference evidence="2 3" key="1">
    <citation type="submission" date="2016-11" db="EMBL/GenBank/DDBJ databases">
        <authorList>
            <person name="Jaros S."/>
            <person name="Januszkiewicz K."/>
            <person name="Wedrychowicz H."/>
        </authorList>
    </citation>
    <scope>NUCLEOTIDE SEQUENCE [LARGE SCALE GENOMIC DNA]</scope>
    <source>
        <strain evidence="2 3">DSM 27406</strain>
    </source>
</reference>
<feature type="chain" id="PRO_5012455144" description="Outer membrane protein beta-barrel domain-containing protein" evidence="1">
    <location>
        <begin position="20"/>
        <end position="208"/>
    </location>
</feature>
<dbReference type="EMBL" id="FRBL01000001">
    <property type="protein sequence ID" value="SHK86916.1"/>
    <property type="molecule type" value="Genomic_DNA"/>
</dbReference>
<protein>
    <recommendedName>
        <fullName evidence="4">Outer membrane protein beta-barrel domain-containing protein</fullName>
    </recommendedName>
</protein>
<sequence length="208" mass="22967">MKKLLLGLFLMAGIQSVNAQYYQTDPTRRQAPNQAPAPAQQKGFDPNRLIVGGAIGAVFGDYTNVNISPLVGYRFNDYIAAGANINAQYGQIRYRDFYDVTTERDTYTIFGGGVWGRVYPIPQLFLHVQPEYNGVSEKTTVYDVPNIGDKYTYKSNYGVPSLLLGAGYTQGVGGRVGISFSVLYDVLQDDRSPYNNQLIYRAGVGLGF</sequence>
<name>A0A1M6W000_9BACT</name>
<evidence type="ECO:0008006" key="4">
    <source>
        <dbReference type="Google" id="ProtNLM"/>
    </source>
</evidence>
<dbReference type="AlphaFoldDB" id="A0A1M6W000"/>
<gene>
    <name evidence="2" type="ORF">SAMN05444266_101426</name>
</gene>
<accession>A0A1M6W000</accession>
<dbReference type="STRING" id="1419482.SAMN05444266_101426"/>
<feature type="signal peptide" evidence="1">
    <location>
        <begin position="1"/>
        <end position="19"/>
    </location>
</feature>
<proteinExistence type="predicted"/>
<dbReference type="RefSeq" id="WP_073077528.1">
    <property type="nucleotide sequence ID" value="NZ_FRBL01000001.1"/>
</dbReference>
<evidence type="ECO:0000256" key="1">
    <source>
        <dbReference type="SAM" id="SignalP"/>
    </source>
</evidence>
<organism evidence="2 3">
    <name type="scientific">Chitinophaga jiangningensis</name>
    <dbReference type="NCBI Taxonomy" id="1419482"/>
    <lineage>
        <taxon>Bacteria</taxon>
        <taxon>Pseudomonadati</taxon>
        <taxon>Bacteroidota</taxon>
        <taxon>Chitinophagia</taxon>
        <taxon>Chitinophagales</taxon>
        <taxon>Chitinophagaceae</taxon>
        <taxon>Chitinophaga</taxon>
    </lineage>
</organism>